<protein>
    <submittedName>
        <fullName evidence="1">Uncharacterized protein</fullName>
    </submittedName>
</protein>
<proteinExistence type="predicted"/>
<gene>
    <name evidence="1" type="ORF">A1Q2_00058</name>
</gene>
<evidence type="ECO:0000313" key="2">
    <source>
        <dbReference type="Proteomes" id="UP000006757"/>
    </source>
</evidence>
<dbReference type="EMBL" id="AMBO01000048">
    <property type="protein sequence ID" value="EKD05643.1"/>
    <property type="molecule type" value="Genomic_DNA"/>
</dbReference>
<dbReference type="AlphaFoldDB" id="K1WA65"/>
<sequence>MSHAGGNDPSDLLDLLLRHATPMPLPTPSRTHSVLRRDILNMLALDQSGREVTLRQALPARSGQGLERDLELAETRVECRGHDSHAGECAMQRRYGVAGDEEGEDRDVRFWG</sequence>
<comment type="caution">
    <text evidence="1">The sequence shown here is derived from an EMBL/GenBank/DDBJ whole genome shotgun (WGS) entry which is preliminary data.</text>
</comment>
<name>K1WA65_TRIAC</name>
<keyword evidence="2" id="KW-1185">Reference proteome</keyword>
<evidence type="ECO:0000313" key="1">
    <source>
        <dbReference type="EMBL" id="EKD05643.1"/>
    </source>
</evidence>
<dbReference type="Proteomes" id="UP000006757">
    <property type="component" value="Unassembled WGS sequence"/>
</dbReference>
<organism evidence="1 2">
    <name type="scientific">Trichosporon asahii var. asahii (strain CBS 8904)</name>
    <name type="common">Yeast</name>
    <dbReference type="NCBI Taxonomy" id="1220162"/>
    <lineage>
        <taxon>Eukaryota</taxon>
        <taxon>Fungi</taxon>
        <taxon>Dikarya</taxon>
        <taxon>Basidiomycota</taxon>
        <taxon>Agaricomycotina</taxon>
        <taxon>Tremellomycetes</taxon>
        <taxon>Trichosporonales</taxon>
        <taxon>Trichosporonaceae</taxon>
        <taxon>Trichosporon</taxon>
    </lineage>
</organism>
<accession>K1WA65</accession>
<reference evidence="1 2" key="1">
    <citation type="journal article" date="2012" name="Eukaryot. Cell">
        <title>Genome sequence of the Trichosporon asahii environmental strain CBS 8904.</title>
        <authorList>
            <person name="Yang R.Y."/>
            <person name="Li H.T."/>
            <person name="Zhu H."/>
            <person name="Zhou G.P."/>
            <person name="Wang M."/>
            <person name="Wang L."/>
        </authorList>
    </citation>
    <scope>NUCLEOTIDE SEQUENCE [LARGE SCALE GENOMIC DNA]</scope>
    <source>
        <strain evidence="1 2">CBS 8904</strain>
    </source>
</reference>
<dbReference type="InParanoid" id="K1WA65"/>
<dbReference type="HOGENOM" id="CLU_2147623_0_0_1"/>